<feature type="domain" description="RRM" evidence="7">
    <location>
        <begin position="234"/>
        <end position="317"/>
    </location>
</feature>
<dbReference type="FunFam" id="3.30.70.330:FF:000376">
    <property type="entry name" value="Putative RNA binding protein"/>
    <property type="match status" value="1"/>
</dbReference>
<feature type="compositionally biased region" description="Basic and acidic residues" evidence="6">
    <location>
        <begin position="208"/>
        <end position="226"/>
    </location>
</feature>
<dbReference type="InterPro" id="IPR035979">
    <property type="entry name" value="RBD_domain_sf"/>
</dbReference>
<dbReference type="PANTHER" id="PTHR48039:SF5">
    <property type="entry name" value="RNA-BINDING PROTEIN 28"/>
    <property type="match status" value="1"/>
</dbReference>
<dbReference type="InterPro" id="IPR051945">
    <property type="entry name" value="RRM_MRD1_RNA_proc_ribogen"/>
</dbReference>
<feature type="region of interest" description="Disordered" evidence="6">
    <location>
        <begin position="1"/>
        <end position="226"/>
    </location>
</feature>
<dbReference type="AlphaFoldDB" id="A0A9P6VMW2"/>
<comment type="caution">
    <text evidence="8">The sequence shown here is derived from an EMBL/GenBank/DDBJ whole genome shotgun (WGS) entry which is preliminary data.</text>
</comment>
<dbReference type="Proteomes" id="UP000785200">
    <property type="component" value="Unassembled WGS sequence"/>
</dbReference>
<evidence type="ECO:0000313" key="9">
    <source>
        <dbReference type="Proteomes" id="UP000785200"/>
    </source>
</evidence>
<evidence type="ECO:0000259" key="7">
    <source>
        <dbReference type="PROSITE" id="PS50102"/>
    </source>
</evidence>
<keyword evidence="4" id="KW-0539">Nucleus</keyword>
<dbReference type="GO" id="GO:0003729">
    <property type="term" value="F:mRNA binding"/>
    <property type="evidence" value="ECO:0007669"/>
    <property type="project" value="TreeGrafter"/>
</dbReference>
<feature type="compositionally biased region" description="Basic and acidic residues" evidence="6">
    <location>
        <begin position="1"/>
        <end position="14"/>
    </location>
</feature>
<accession>A0A9P6VMW2</accession>
<dbReference type="CDD" id="cd12400">
    <property type="entry name" value="RRM_Nop6"/>
    <property type="match status" value="1"/>
</dbReference>
<feature type="compositionally biased region" description="Basic residues" evidence="6">
    <location>
        <begin position="191"/>
        <end position="204"/>
    </location>
</feature>
<keyword evidence="3 5" id="KW-0694">RNA-binding</keyword>
<dbReference type="Pfam" id="PF00076">
    <property type="entry name" value="RRM_1"/>
    <property type="match status" value="1"/>
</dbReference>
<dbReference type="GO" id="GO:0005634">
    <property type="term" value="C:nucleus"/>
    <property type="evidence" value="ECO:0007669"/>
    <property type="project" value="UniProtKB-SubCell"/>
</dbReference>
<dbReference type="SMART" id="SM00360">
    <property type="entry name" value="RRM"/>
    <property type="match status" value="1"/>
</dbReference>
<feature type="compositionally biased region" description="Basic residues" evidence="6">
    <location>
        <begin position="368"/>
        <end position="377"/>
    </location>
</feature>
<evidence type="ECO:0000256" key="3">
    <source>
        <dbReference type="ARBA" id="ARBA00022884"/>
    </source>
</evidence>
<feature type="compositionally biased region" description="Basic and acidic residues" evidence="6">
    <location>
        <begin position="322"/>
        <end position="354"/>
    </location>
</feature>
<sequence length="377" mass="42275">MGSSKKPHDATRQERKAKKRKLEDAVPDLPGDEQAEEATEKKVKKRKRNFVVEAGEEVNEVLGAQDGKEKKTQKKRRHEEAEAEEGVVAIETEKKVKGEIGGKLEKKQKKGKKEREPKEPEIVEPEVAVQVAPAAEDEAPKKSKKERKAERKAREAEVAKSKPTKESKVTAKIIPEGKEHDDAEAAEEKKSKKNNRNREKKRKGVGGSEEREADINENGEDKVQGEKEKKDARFICFIGNLPFTANTASVTKHFAAVKPISVRALTQKENPTKSKGIAFVEFEGYDHMKTCLKMLHHSMFDDGLSAPRKINVELTAGGGGNTKDRKAKIQDKNQKLNEQRARRMQEEAKIKLEKSTNAAAIDESAIHPSRRTRVPEM</sequence>
<feature type="compositionally biased region" description="Basic and acidic residues" evidence="6">
    <location>
        <begin position="91"/>
        <end position="105"/>
    </location>
</feature>
<protein>
    <submittedName>
        <fullName evidence="8">RNA-binding</fullName>
    </submittedName>
</protein>
<dbReference type="InterPro" id="IPR034228">
    <property type="entry name" value="Nop6_RRM"/>
</dbReference>
<evidence type="ECO:0000256" key="5">
    <source>
        <dbReference type="PROSITE-ProRule" id="PRU00176"/>
    </source>
</evidence>
<name>A0A9P6VMW2_9HELO</name>
<dbReference type="Gene3D" id="3.30.70.330">
    <property type="match status" value="1"/>
</dbReference>
<feature type="region of interest" description="Disordered" evidence="6">
    <location>
        <begin position="317"/>
        <end position="377"/>
    </location>
</feature>
<dbReference type="PANTHER" id="PTHR48039">
    <property type="entry name" value="RNA-BINDING MOTIF PROTEIN 14B"/>
    <property type="match status" value="1"/>
</dbReference>
<dbReference type="PROSITE" id="PS50102">
    <property type="entry name" value="RRM"/>
    <property type="match status" value="1"/>
</dbReference>
<gene>
    <name evidence="8" type="ORF">D0Z07_3119</name>
</gene>
<reference evidence="8" key="1">
    <citation type="submission" date="2019-07" db="EMBL/GenBank/DDBJ databases">
        <title>Hyphodiscus hymeniophilus genome sequencing and assembly.</title>
        <authorList>
            <person name="Kramer G."/>
            <person name="Nodwell J."/>
        </authorList>
    </citation>
    <scope>NUCLEOTIDE SEQUENCE</scope>
    <source>
        <strain evidence="8">ATCC 34498</strain>
    </source>
</reference>
<dbReference type="SUPFAM" id="SSF54928">
    <property type="entry name" value="RNA-binding domain, RBD"/>
    <property type="match status" value="1"/>
</dbReference>
<feature type="compositionally biased region" description="Low complexity" evidence="6">
    <location>
        <begin position="125"/>
        <end position="134"/>
    </location>
</feature>
<organism evidence="8 9">
    <name type="scientific">Hyphodiscus hymeniophilus</name>
    <dbReference type="NCBI Taxonomy" id="353542"/>
    <lineage>
        <taxon>Eukaryota</taxon>
        <taxon>Fungi</taxon>
        <taxon>Dikarya</taxon>
        <taxon>Ascomycota</taxon>
        <taxon>Pezizomycotina</taxon>
        <taxon>Leotiomycetes</taxon>
        <taxon>Helotiales</taxon>
        <taxon>Hyphodiscaceae</taxon>
        <taxon>Hyphodiscus</taxon>
    </lineage>
</organism>
<evidence type="ECO:0000256" key="1">
    <source>
        <dbReference type="ARBA" id="ARBA00004123"/>
    </source>
</evidence>
<evidence type="ECO:0000256" key="2">
    <source>
        <dbReference type="ARBA" id="ARBA00022737"/>
    </source>
</evidence>
<evidence type="ECO:0000313" key="8">
    <source>
        <dbReference type="EMBL" id="KAG0650500.1"/>
    </source>
</evidence>
<comment type="subcellular location">
    <subcellularLocation>
        <location evidence="1">Nucleus</location>
    </subcellularLocation>
</comment>
<dbReference type="InterPro" id="IPR000504">
    <property type="entry name" value="RRM_dom"/>
</dbReference>
<dbReference type="InterPro" id="IPR012677">
    <property type="entry name" value="Nucleotide-bd_a/b_plait_sf"/>
</dbReference>
<evidence type="ECO:0000256" key="6">
    <source>
        <dbReference type="SAM" id="MobiDB-lite"/>
    </source>
</evidence>
<evidence type="ECO:0000256" key="4">
    <source>
        <dbReference type="ARBA" id="ARBA00023242"/>
    </source>
</evidence>
<proteinExistence type="predicted"/>
<dbReference type="OrthoDB" id="167718at2759"/>
<keyword evidence="9" id="KW-1185">Reference proteome</keyword>
<dbReference type="EMBL" id="VNKQ01000006">
    <property type="protein sequence ID" value="KAG0650500.1"/>
    <property type="molecule type" value="Genomic_DNA"/>
</dbReference>
<keyword evidence="2" id="KW-0677">Repeat</keyword>
<feature type="compositionally biased region" description="Basic and acidic residues" evidence="6">
    <location>
        <begin position="147"/>
        <end position="190"/>
    </location>
</feature>